<dbReference type="HOGENOM" id="CLU_005679_2_1_6"/>
<dbReference type="STRING" id="630626.EBL_c14580"/>
<feature type="transmembrane region" description="Helical" evidence="1">
    <location>
        <begin position="106"/>
        <end position="127"/>
    </location>
</feature>
<feature type="transmembrane region" description="Helical" evidence="1">
    <location>
        <begin position="76"/>
        <end position="94"/>
    </location>
</feature>
<gene>
    <name evidence="3" type="ordered locus">EBL_c14580</name>
</gene>
<feature type="transmembrane region" description="Helical" evidence="1">
    <location>
        <begin position="298"/>
        <end position="318"/>
    </location>
</feature>
<name>I2B7Q6_SHIBC</name>
<feature type="transmembrane region" description="Helical" evidence="1">
    <location>
        <begin position="238"/>
        <end position="258"/>
    </location>
</feature>
<feature type="transmembrane region" description="Helical" evidence="1">
    <location>
        <begin position="38"/>
        <end position="56"/>
    </location>
</feature>
<dbReference type="InterPro" id="IPR002656">
    <property type="entry name" value="Acyl_transf_3_dom"/>
</dbReference>
<feature type="transmembrane region" description="Helical" evidence="1">
    <location>
        <begin position="12"/>
        <end position="32"/>
    </location>
</feature>
<evidence type="ECO:0000313" key="3">
    <source>
        <dbReference type="EMBL" id="AFJ46560.1"/>
    </source>
</evidence>
<dbReference type="Pfam" id="PF01757">
    <property type="entry name" value="Acyl_transf_3"/>
    <property type="match status" value="1"/>
</dbReference>
<keyword evidence="4" id="KW-1185">Reference proteome</keyword>
<feature type="transmembrane region" description="Helical" evidence="1">
    <location>
        <begin position="139"/>
        <end position="172"/>
    </location>
</feature>
<sequence>MSTLRFTALDGIRGVLAVMVMLSHMFGSLMGWPLVRPFSGAYLCVVYFFMMSGFVLTHAHSGGNFIKYLLTRLARLWPLHVISTTLMVLVYLYNKRHGGYVSSPDIFMISTYIKNILFLHGVTSYSFQLINEPSWSISIEFWASLLIPLIFTRLSLSIKIIIAAMSFIVLYLKNKSGIPPTFSTAALSMLIGSICYQLTKNNMAITFIREKYSLIFITFCGIICLTGIYALNKSRLDFFLLIAFIPLLFTDFLPEGSYITKILSSSFFSFLGYISFPLYLLHESIIVSGFLSVLPQNYLSLILASSSAILIAFLYARFVDDYLYRYLKQRIASLFK</sequence>
<keyword evidence="3" id="KW-0012">Acyltransferase</keyword>
<keyword evidence="1" id="KW-0812">Transmembrane</keyword>
<dbReference type="KEGG" id="ebt:EBL_c14580"/>
<dbReference type="OrthoDB" id="9767863at2"/>
<dbReference type="PATRIC" id="fig|630626.3.peg.1406"/>
<evidence type="ECO:0000259" key="2">
    <source>
        <dbReference type="Pfam" id="PF01757"/>
    </source>
</evidence>
<keyword evidence="1" id="KW-1133">Transmembrane helix</keyword>
<evidence type="ECO:0000256" key="1">
    <source>
        <dbReference type="SAM" id="Phobius"/>
    </source>
</evidence>
<dbReference type="EMBL" id="CP001560">
    <property type="protein sequence ID" value="AFJ46560.1"/>
    <property type="molecule type" value="Genomic_DNA"/>
</dbReference>
<feature type="transmembrane region" description="Helical" evidence="1">
    <location>
        <begin position="211"/>
        <end position="232"/>
    </location>
</feature>
<feature type="domain" description="Acyltransferase 3" evidence="2">
    <location>
        <begin position="7"/>
        <end position="315"/>
    </location>
</feature>
<dbReference type="Proteomes" id="UP000001955">
    <property type="component" value="Chromosome"/>
</dbReference>
<dbReference type="eggNOG" id="COG1835">
    <property type="taxonomic scope" value="Bacteria"/>
</dbReference>
<reference evidence="3 4" key="1">
    <citation type="journal article" date="2012" name="J. Bacteriol.">
        <title>Complete genome sequence of the B12-producing Shimwellia blattae strain DSM 4481, isolated from a cockroach.</title>
        <authorList>
            <person name="Brzuszkiewicz E."/>
            <person name="Waschkowitz T."/>
            <person name="Wiezer A."/>
            <person name="Daniel R."/>
        </authorList>
    </citation>
    <scope>NUCLEOTIDE SEQUENCE [LARGE SCALE GENOMIC DNA]</scope>
    <source>
        <strain evidence="4">ATCC 29907 / DSM 4481 / JCM 1650 / NBRC 105725 / CDC 9005-74</strain>
    </source>
</reference>
<dbReference type="RefSeq" id="WP_002439968.1">
    <property type="nucleotide sequence ID" value="NC_017910.1"/>
</dbReference>
<dbReference type="GO" id="GO:0016747">
    <property type="term" value="F:acyltransferase activity, transferring groups other than amino-acyl groups"/>
    <property type="evidence" value="ECO:0007669"/>
    <property type="project" value="InterPro"/>
</dbReference>
<feature type="transmembrane region" description="Helical" evidence="1">
    <location>
        <begin position="270"/>
        <end position="292"/>
    </location>
</feature>
<proteinExistence type="predicted"/>
<dbReference type="AlphaFoldDB" id="I2B7Q6"/>
<keyword evidence="1" id="KW-0472">Membrane</keyword>
<feature type="transmembrane region" description="Helical" evidence="1">
    <location>
        <begin position="178"/>
        <end position="199"/>
    </location>
</feature>
<evidence type="ECO:0000313" key="4">
    <source>
        <dbReference type="Proteomes" id="UP000001955"/>
    </source>
</evidence>
<dbReference type="PANTHER" id="PTHR23028">
    <property type="entry name" value="ACETYLTRANSFERASE"/>
    <property type="match status" value="1"/>
</dbReference>
<protein>
    <submittedName>
        <fullName evidence="3">Putative acyltransferase</fullName>
    </submittedName>
</protein>
<organism evidence="3 4">
    <name type="scientific">Shimwellia blattae (strain ATCC 29907 / DSM 4481 / JCM 1650 / NBRC 105725 / CDC 9005-74)</name>
    <name type="common">Escherichia blattae</name>
    <dbReference type="NCBI Taxonomy" id="630626"/>
    <lineage>
        <taxon>Bacteria</taxon>
        <taxon>Pseudomonadati</taxon>
        <taxon>Pseudomonadota</taxon>
        <taxon>Gammaproteobacteria</taxon>
        <taxon>Enterobacterales</taxon>
        <taxon>Enterobacteriaceae</taxon>
        <taxon>Shimwellia</taxon>
    </lineage>
</organism>
<accession>K6VXW6</accession>
<keyword evidence="3" id="KW-0808">Transferase</keyword>
<accession>I2B7Q6</accession>
<dbReference type="InterPro" id="IPR050879">
    <property type="entry name" value="Acyltransferase_3"/>
</dbReference>